<accession>A0A915PYF7</accession>
<dbReference type="WBParaSite" id="sdigi.contig590.g9128.t1">
    <property type="protein sequence ID" value="sdigi.contig590.g9128.t1"/>
    <property type="gene ID" value="sdigi.contig590.g9128"/>
</dbReference>
<evidence type="ECO:0000313" key="2">
    <source>
        <dbReference type="Proteomes" id="UP000887581"/>
    </source>
</evidence>
<proteinExistence type="predicted"/>
<organism evidence="2 3">
    <name type="scientific">Setaria digitata</name>
    <dbReference type="NCBI Taxonomy" id="48799"/>
    <lineage>
        <taxon>Eukaryota</taxon>
        <taxon>Metazoa</taxon>
        <taxon>Ecdysozoa</taxon>
        <taxon>Nematoda</taxon>
        <taxon>Chromadorea</taxon>
        <taxon>Rhabditida</taxon>
        <taxon>Spirurina</taxon>
        <taxon>Spiruromorpha</taxon>
        <taxon>Filarioidea</taxon>
        <taxon>Setariidae</taxon>
        <taxon>Setaria</taxon>
    </lineage>
</organism>
<keyword evidence="1" id="KW-0175">Coiled coil</keyword>
<sequence>MDEQLGDENLSSTLLKKQLKRIKEKEEIQNVVHETTETELSIPCPVPCSVEAHDSENANMEFWRLTAGKLASELDKIRKDNLNLENLINTAMTRLSELNDRNAELLEEAQYFDNESKCAKSTSSSSP</sequence>
<dbReference type="AlphaFoldDB" id="A0A915PYF7"/>
<name>A0A915PYF7_9BILA</name>
<reference evidence="3" key="1">
    <citation type="submission" date="2022-11" db="UniProtKB">
        <authorList>
            <consortium name="WormBaseParasite"/>
        </authorList>
    </citation>
    <scope>IDENTIFICATION</scope>
</reference>
<protein>
    <submittedName>
        <fullName evidence="3">Uncharacterized protein</fullName>
    </submittedName>
</protein>
<feature type="coiled-coil region" evidence="1">
    <location>
        <begin position="74"/>
        <end position="115"/>
    </location>
</feature>
<dbReference type="Proteomes" id="UP000887581">
    <property type="component" value="Unplaced"/>
</dbReference>
<evidence type="ECO:0000313" key="3">
    <source>
        <dbReference type="WBParaSite" id="sdigi.contig590.g9128.t1"/>
    </source>
</evidence>
<evidence type="ECO:0000256" key="1">
    <source>
        <dbReference type="SAM" id="Coils"/>
    </source>
</evidence>
<keyword evidence="2" id="KW-1185">Reference proteome</keyword>